<dbReference type="AlphaFoldDB" id="A0A494Y6U2"/>
<proteinExistence type="predicted"/>
<dbReference type="EMBL" id="RBZM01000004">
    <property type="protein sequence ID" value="RKP55650.1"/>
    <property type="molecule type" value="Genomic_DNA"/>
</dbReference>
<name>A0A494Y6U2_9BACL</name>
<evidence type="ECO:0000313" key="2">
    <source>
        <dbReference type="Proteomes" id="UP000282076"/>
    </source>
</evidence>
<keyword evidence="2" id="KW-1185">Reference proteome</keyword>
<organism evidence="1 2">
    <name type="scientific">Cohnella endophytica</name>
    <dbReference type="NCBI Taxonomy" id="2419778"/>
    <lineage>
        <taxon>Bacteria</taxon>
        <taxon>Bacillati</taxon>
        <taxon>Bacillota</taxon>
        <taxon>Bacilli</taxon>
        <taxon>Bacillales</taxon>
        <taxon>Paenibacillaceae</taxon>
        <taxon>Cohnella</taxon>
    </lineage>
</organism>
<dbReference type="OrthoDB" id="1377090at2"/>
<comment type="caution">
    <text evidence="1">The sequence shown here is derived from an EMBL/GenBank/DDBJ whole genome shotgun (WGS) entry which is preliminary data.</text>
</comment>
<sequence length="189" mass="22555">MFRLFKKKAISFEDQLKKLSELGFRINEGIEPELLLEEFSQVEYEEEPYQLLMISLGGEIFRDEQFIVVSNDIWHLDTECIEDHGDYKVIIERLMNMTGLDIRNINDFVDIENEEAWVSFQYNEKQINWDLKIDNDWLDSDIFDKFNQLIRNDTNNKIVLSVLGQDCLIAYLTDDRIKEVNKLIKNKFE</sequence>
<accession>A0A494Y6U2</accession>
<dbReference type="Proteomes" id="UP000282076">
    <property type="component" value="Unassembled WGS sequence"/>
</dbReference>
<reference evidence="1 2" key="1">
    <citation type="submission" date="2018-10" db="EMBL/GenBank/DDBJ databases">
        <title>Cohnella sp. M2MS4P-1, whole genome shotgun sequence.</title>
        <authorList>
            <person name="Tuo L."/>
        </authorList>
    </citation>
    <scope>NUCLEOTIDE SEQUENCE [LARGE SCALE GENOMIC DNA]</scope>
    <source>
        <strain evidence="1 2">M2MS4P-1</strain>
    </source>
</reference>
<gene>
    <name evidence="1" type="ORF">D7Z26_10260</name>
</gene>
<protein>
    <submittedName>
        <fullName evidence="1">Uncharacterized protein</fullName>
    </submittedName>
</protein>
<evidence type="ECO:0000313" key="1">
    <source>
        <dbReference type="EMBL" id="RKP55650.1"/>
    </source>
</evidence>